<keyword evidence="2" id="KW-1185">Reference proteome</keyword>
<dbReference type="KEGG" id="bfa:Bfae_25890"/>
<dbReference type="HOGENOM" id="CLU_2314781_0_0_11"/>
<accession>C7MGD5</accession>
<dbReference type="STRING" id="446465.Bfae_25890"/>
<gene>
    <name evidence="1" type="ordered locus">Bfae_25890</name>
</gene>
<dbReference type="OrthoDB" id="9888809at2"/>
<dbReference type="PATRIC" id="fig|446465.5.peg.2561"/>
<sequence>MDTVYDLLQDEDCARTLIADHVGGPGDPGYAWMSRDHDRSTLQGMLRGTMLIAKAAHDLLREDVQQALLEGHHWREIALALDIPVETARLAYGDGVDAA</sequence>
<organism evidence="1 2">
    <name type="scientific">Brachybacterium faecium (strain ATCC 43885 / DSM 4810 / JCM 11609 / LMG 19847 / NBRC 14762 / NCIMB 9860 / 6-10)</name>
    <dbReference type="NCBI Taxonomy" id="446465"/>
    <lineage>
        <taxon>Bacteria</taxon>
        <taxon>Bacillati</taxon>
        <taxon>Actinomycetota</taxon>
        <taxon>Actinomycetes</taxon>
        <taxon>Micrococcales</taxon>
        <taxon>Dermabacteraceae</taxon>
        <taxon>Brachybacterium</taxon>
    </lineage>
</organism>
<evidence type="ECO:0000313" key="2">
    <source>
        <dbReference type="Proteomes" id="UP000001919"/>
    </source>
</evidence>
<reference evidence="1 2" key="1">
    <citation type="journal article" date="2009" name="Stand. Genomic Sci.">
        <title>Complete genome sequence of Brachybacterium faecium type strain (Schefferle 6-10).</title>
        <authorList>
            <person name="Lapidus A."/>
            <person name="Pukall R."/>
            <person name="Labuttii K."/>
            <person name="Copeland A."/>
            <person name="Del Rio T.G."/>
            <person name="Nolan M."/>
            <person name="Chen F."/>
            <person name="Lucas S."/>
            <person name="Tice H."/>
            <person name="Cheng J.F."/>
            <person name="Bruce D."/>
            <person name="Goodwin L."/>
            <person name="Pitluck S."/>
            <person name="Rohde M."/>
            <person name="Goker M."/>
            <person name="Pati A."/>
            <person name="Ivanova N."/>
            <person name="Mavrommatis K."/>
            <person name="Chen A."/>
            <person name="Palaniappan K."/>
            <person name="D'haeseleer P."/>
            <person name="Chain P."/>
            <person name="Bristow J."/>
            <person name="Eisen J.A."/>
            <person name="Markowitz V."/>
            <person name="Hugenholtz P."/>
            <person name="Kyrpides N.C."/>
            <person name="Klenk H.P."/>
        </authorList>
    </citation>
    <scope>NUCLEOTIDE SEQUENCE [LARGE SCALE GENOMIC DNA]</scope>
    <source>
        <strain evidence="2">ATCC 43885 / DSM 4810 / JCM 11609 / LMG 19847 / NBRC 14762 / NCIMB 9860 / 6-10</strain>
    </source>
</reference>
<evidence type="ECO:0000313" key="1">
    <source>
        <dbReference type="EMBL" id="ACU86368.1"/>
    </source>
</evidence>
<proteinExistence type="predicted"/>
<dbReference type="AlphaFoldDB" id="C7MGD5"/>
<name>C7MGD5_BRAFD</name>
<dbReference type="EMBL" id="CP001643">
    <property type="protein sequence ID" value="ACU86368.1"/>
    <property type="molecule type" value="Genomic_DNA"/>
</dbReference>
<dbReference type="Proteomes" id="UP000001919">
    <property type="component" value="Chromosome"/>
</dbReference>
<protein>
    <submittedName>
        <fullName evidence="1">Uncharacterized protein</fullName>
    </submittedName>
</protein>